<feature type="signal peptide" evidence="1">
    <location>
        <begin position="1"/>
        <end position="22"/>
    </location>
</feature>
<dbReference type="AlphaFoldDB" id="A0A090XCW4"/>
<evidence type="ECO:0000256" key="1">
    <source>
        <dbReference type="SAM" id="SignalP"/>
    </source>
</evidence>
<evidence type="ECO:0000313" key="2">
    <source>
        <dbReference type="EMBL" id="JAC93270.1"/>
    </source>
</evidence>
<name>A0A090XCW4_IXORI</name>
<dbReference type="Pfam" id="PF10639">
    <property type="entry name" value="TMEM234"/>
    <property type="match status" value="1"/>
</dbReference>
<proteinExistence type="evidence at transcript level"/>
<keyword evidence="1" id="KW-0732">Signal</keyword>
<feature type="chain" id="PRO_5001867093" evidence="1">
    <location>
        <begin position="23"/>
        <end position="142"/>
    </location>
</feature>
<sequence>MLDPVSVLWLVAVAALWGLLDTSPSDEAVRAWKTSSGLLPSTSGSPKSRFLATKPQYILPFLINQSGICHICPCPGVVLDLSLAVATNQTTLNFRLRYRWSGTTSRSRRTGNASTYIGMALVTTGVTLCISRQGVESRLKRP</sequence>
<accession>A0A090XCW4</accession>
<dbReference type="InterPro" id="IPR018908">
    <property type="entry name" value="TMEM234"/>
</dbReference>
<dbReference type="EMBL" id="GBIH01001440">
    <property type="protein sequence ID" value="JAC93270.1"/>
    <property type="molecule type" value="mRNA"/>
</dbReference>
<protein>
    <submittedName>
        <fullName evidence="2">Putative secreted protein</fullName>
    </submittedName>
</protein>
<reference evidence="2" key="1">
    <citation type="journal article" date="2015" name="PLoS Negl. Trop. Dis.">
        <title>Deep Sequencing Analysis of the Ixodes ricinus Haemocytome.</title>
        <authorList>
            <person name="Kotsyfakis M."/>
            <person name="Kopacek P."/>
            <person name="Franta Z."/>
            <person name="Pedra J.H."/>
            <person name="Ribeiro J.M."/>
        </authorList>
    </citation>
    <scope>NUCLEOTIDE SEQUENCE</scope>
</reference>
<organism evidence="2">
    <name type="scientific">Ixodes ricinus</name>
    <name type="common">Common tick</name>
    <name type="synonym">Acarus ricinus</name>
    <dbReference type="NCBI Taxonomy" id="34613"/>
    <lineage>
        <taxon>Eukaryota</taxon>
        <taxon>Metazoa</taxon>
        <taxon>Ecdysozoa</taxon>
        <taxon>Arthropoda</taxon>
        <taxon>Chelicerata</taxon>
        <taxon>Arachnida</taxon>
        <taxon>Acari</taxon>
        <taxon>Parasitiformes</taxon>
        <taxon>Ixodida</taxon>
        <taxon>Ixodoidea</taxon>
        <taxon>Ixodidae</taxon>
        <taxon>Ixodinae</taxon>
        <taxon>Ixodes</taxon>
    </lineage>
</organism>